<dbReference type="Pfam" id="PF14392">
    <property type="entry name" value="zf-CCHC_4"/>
    <property type="match status" value="1"/>
</dbReference>
<feature type="domain" description="Zinc knuckle CX2CX4HX4C" evidence="2">
    <location>
        <begin position="54"/>
        <end position="97"/>
    </location>
</feature>
<evidence type="ECO:0000313" key="4">
    <source>
        <dbReference type="Proteomes" id="UP000886595"/>
    </source>
</evidence>
<comment type="caution">
    <text evidence="3">The sequence shown here is derived from an EMBL/GenBank/DDBJ whole genome shotgun (WGS) entry which is preliminary data.</text>
</comment>
<feature type="region of interest" description="Disordered" evidence="1">
    <location>
        <begin position="98"/>
        <end position="117"/>
    </location>
</feature>
<feature type="compositionally biased region" description="Polar residues" evidence="1">
    <location>
        <begin position="261"/>
        <end position="274"/>
    </location>
</feature>
<dbReference type="EMBL" id="JAAMPC010000016">
    <property type="protein sequence ID" value="KAG2250193.1"/>
    <property type="molecule type" value="Genomic_DNA"/>
</dbReference>
<proteinExistence type="predicted"/>
<evidence type="ECO:0000259" key="2">
    <source>
        <dbReference type="Pfam" id="PF14392"/>
    </source>
</evidence>
<feature type="compositionally biased region" description="Low complexity" evidence="1">
    <location>
        <begin position="148"/>
        <end position="158"/>
    </location>
</feature>
<dbReference type="AlphaFoldDB" id="A0A8X7PGL5"/>
<keyword evidence="4" id="KW-1185">Reference proteome</keyword>
<sequence length="794" mass="90065">MPHRYSRTDRGKAKSDSFPLRKPLVRVPDSDVSELIDHRDVNKARLRVLINGLEPLFMKMDLQLPSREIVEVELEYEKIENHCFYCKALTHEEGNCLHRSSSRSQDDGKRPLGITQQNTLERIGEARRRQDDRKTARQFNSSHYGDVRWTNTRNNNWRADTAPSKETISLGGMDRSSGFEENQRRFDDRRLQRESSQRDLSATWVPREGRTLSTRVHNSQGRSQPMATPPRERHRSLPREASSKSIHSPATRSLPGVASGNMATRLSSPRGSRVSSEERLSAKSRLSVQTRRTSNVEAIDLPLHHDQADQNAEDSLQPLALYSITRPSSSNVFEYGRLGPCERSPIRTLSEDRLHVSLRIGPLNGDGTEESDDSAGLHLHDVVSAKAAGKRIASTSLGMKRVARSPNQGIPLKRRRTTKIHSSPRRKLMLDAITTGGRRGKKTIAAKSTAAIIPAMDEALLKHFRKSNLTNHFTVPPVGLAGGLSLSWRDDIKVNILYSSPNIIDTRIEAQGTFSFIRELVKEQWQQDPLESVFKKLGNIRHNIIRWTREQNINSNLKIQSTQQDLEQALSSSIPDAALISALTAELENAYKEEESYWRQRSRILWLQCGDRNTSYFHAATRGRRAINNFSVMENLEGKAFFKEEEIVRCVSEYYSRIFTEKMSDSSLVVHEGISPLEFTLPNLVTPLPSSSMERQLILPLTGRNVYGKWTHPQRLDICCGKLTMERCRLDLSWKTEDWRRIFGVNGVMRSKQSSMCSSPALMRLKSGNWPLACSSLLVTTLIRSHSSFNTVGR</sequence>
<feature type="compositionally biased region" description="Polar residues" evidence="1">
    <location>
        <begin position="211"/>
        <end position="226"/>
    </location>
</feature>
<evidence type="ECO:0000256" key="1">
    <source>
        <dbReference type="SAM" id="MobiDB-lite"/>
    </source>
</evidence>
<feature type="compositionally biased region" description="Basic and acidic residues" evidence="1">
    <location>
        <begin position="125"/>
        <end position="135"/>
    </location>
</feature>
<name>A0A8X7PGL5_BRACI</name>
<feature type="region of interest" description="Disordered" evidence="1">
    <location>
        <begin position="125"/>
        <end position="291"/>
    </location>
</feature>
<protein>
    <recommendedName>
        <fullName evidence="2">Zinc knuckle CX2CX4HX4C domain-containing protein</fullName>
    </recommendedName>
</protein>
<dbReference type="Proteomes" id="UP000886595">
    <property type="component" value="Unassembled WGS sequence"/>
</dbReference>
<evidence type="ECO:0000313" key="3">
    <source>
        <dbReference type="EMBL" id="KAG2250193.1"/>
    </source>
</evidence>
<dbReference type="InterPro" id="IPR025836">
    <property type="entry name" value="Zn_knuckle_CX2CX4HX4C"/>
</dbReference>
<accession>A0A8X7PGL5</accession>
<reference evidence="3 4" key="1">
    <citation type="submission" date="2020-02" db="EMBL/GenBank/DDBJ databases">
        <authorList>
            <person name="Ma Q."/>
            <person name="Huang Y."/>
            <person name="Song X."/>
            <person name="Pei D."/>
        </authorList>
    </citation>
    <scope>NUCLEOTIDE SEQUENCE [LARGE SCALE GENOMIC DNA]</scope>
    <source>
        <strain evidence="3">Sxm20200214</strain>
        <tissue evidence="3">Leaf</tissue>
    </source>
</reference>
<feature type="compositionally biased region" description="Basic and acidic residues" evidence="1">
    <location>
        <begin position="177"/>
        <end position="197"/>
    </location>
</feature>
<organism evidence="3 4">
    <name type="scientific">Brassica carinata</name>
    <name type="common">Ethiopian mustard</name>
    <name type="synonym">Abyssinian cabbage</name>
    <dbReference type="NCBI Taxonomy" id="52824"/>
    <lineage>
        <taxon>Eukaryota</taxon>
        <taxon>Viridiplantae</taxon>
        <taxon>Streptophyta</taxon>
        <taxon>Embryophyta</taxon>
        <taxon>Tracheophyta</taxon>
        <taxon>Spermatophyta</taxon>
        <taxon>Magnoliopsida</taxon>
        <taxon>eudicotyledons</taxon>
        <taxon>Gunneridae</taxon>
        <taxon>Pentapetalae</taxon>
        <taxon>rosids</taxon>
        <taxon>malvids</taxon>
        <taxon>Brassicales</taxon>
        <taxon>Brassicaceae</taxon>
        <taxon>Brassiceae</taxon>
        <taxon>Brassica</taxon>
    </lineage>
</organism>
<gene>
    <name evidence="3" type="ORF">Bca52824_080329</name>
</gene>